<dbReference type="InterPro" id="IPR027417">
    <property type="entry name" value="P-loop_NTPase"/>
</dbReference>
<dbReference type="EMBL" id="LAZR01022497">
    <property type="protein sequence ID" value="KKL81672.1"/>
    <property type="molecule type" value="Genomic_DNA"/>
</dbReference>
<feature type="non-terminal residue" evidence="1">
    <location>
        <position position="288"/>
    </location>
</feature>
<accession>A0A0F9I2T8</accession>
<reference evidence="1" key="1">
    <citation type="journal article" date="2015" name="Nature">
        <title>Complex archaea that bridge the gap between prokaryotes and eukaryotes.</title>
        <authorList>
            <person name="Spang A."/>
            <person name="Saw J.H."/>
            <person name="Jorgensen S.L."/>
            <person name="Zaremba-Niedzwiedzka K."/>
            <person name="Martijn J."/>
            <person name="Lind A.E."/>
            <person name="van Eijk R."/>
            <person name="Schleper C."/>
            <person name="Guy L."/>
            <person name="Ettema T.J."/>
        </authorList>
    </citation>
    <scope>NUCLEOTIDE SEQUENCE</scope>
</reference>
<gene>
    <name evidence="1" type="ORF">LCGC14_1992460</name>
</gene>
<sequence>MSILDHAKDAKDMALEENYRIKALLGGPSGSGKTQVLITLPREEGKKILVVDYDNRAQTLAGEEGIKILTLFDRDPNSPKAWRAGEALKKELWALVKKGEFPYSAVVEDGLSMMGTIAMNDATTLDVEHLGLGGAPGRSHWMPQIHFLRTHINSMRQLPCHYILTCHMEFMEDSKTGSLKMYPKVTKSLKPELPAWFNETYYCFRKGVKDGRVSYRWLTAGTGDMDFFKSTLNQKGLYWRDPIVVNLQSEPCGFRRLFAYRFGDLKDPRLNKKEEKKDGKKLKNWERE</sequence>
<evidence type="ECO:0000313" key="1">
    <source>
        <dbReference type="EMBL" id="KKL81672.1"/>
    </source>
</evidence>
<dbReference type="Pfam" id="PF13479">
    <property type="entry name" value="AAA_24"/>
    <property type="match status" value="1"/>
</dbReference>
<name>A0A0F9I2T8_9ZZZZ</name>
<dbReference type="SUPFAM" id="SSF52540">
    <property type="entry name" value="P-loop containing nucleoside triphosphate hydrolases"/>
    <property type="match status" value="1"/>
</dbReference>
<dbReference type="AlphaFoldDB" id="A0A0F9I2T8"/>
<protein>
    <submittedName>
        <fullName evidence="1">Uncharacterized protein</fullName>
    </submittedName>
</protein>
<proteinExistence type="predicted"/>
<organism evidence="1">
    <name type="scientific">marine sediment metagenome</name>
    <dbReference type="NCBI Taxonomy" id="412755"/>
    <lineage>
        <taxon>unclassified sequences</taxon>
        <taxon>metagenomes</taxon>
        <taxon>ecological metagenomes</taxon>
    </lineage>
</organism>
<comment type="caution">
    <text evidence="1">The sequence shown here is derived from an EMBL/GenBank/DDBJ whole genome shotgun (WGS) entry which is preliminary data.</text>
</comment>